<dbReference type="GO" id="GO:0008999">
    <property type="term" value="F:protein-N-terminal-alanine acetyltransferase activity"/>
    <property type="evidence" value="ECO:0007669"/>
    <property type="project" value="TreeGrafter"/>
</dbReference>
<dbReference type="EMBL" id="CP130319">
    <property type="protein sequence ID" value="WNR42083.1"/>
    <property type="molecule type" value="Genomic_DNA"/>
</dbReference>
<sequence length="181" mass="20786">MKDILTTKRLSLVQLGPSSSELVVDYVKRNRTFLAPWEMERDEAYYTKAFHAELLNIEAKLIEDGHLFKVWMLYEERIIGSIALSNVVRGAFQSCHLGYRMDGTLVNQGLMTEGIQAVITYAFDVMKLHRIEANIMPSNTASLRVVEKLGFYNEGLAHKYLKIHGVWEDHIHMVLRNAAME</sequence>
<evidence type="ECO:0000313" key="5">
    <source>
        <dbReference type="EMBL" id="WNR42083.1"/>
    </source>
</evidence>
<organism evidence="5 6">
    <name type="scientific">Paenibacillus roseopurpureus</name>
    <dbReference type="NCBI Taxonomy" id="2918901"/>
    <lineage>
        <taxon>Bacteria</taxon>
        <taxon>Bacillati</taxon>
        <taxon>Bacillota</taxon>
        <taxon>Bacilli</taxon>
        <taxon>Bacillales</taxon>
        <taxon>Paenibacillaceae</taxon>
        <taxon>Paenibacillus</taxon>
    </lineage>
</organism>
<dbReference type="Proteomes" id="UP001304650">
    <property type="component" value="Chromosome"/>
</dbReference>
<dbReference type="SUPFAM" id="SSF55729">
    <property type="entry name" value="Acyl-CoA N-acyltransferases (Nat)"/>
    <property type="match status" value="1"/>
</dbReference>
<dbReference type="GO" id="GO:0005737">
    <property type="term" value="C:cytoplasm"/>
    <property type="evidence" value="ECO:0007669"/>
    <property type="project" value="TreeGrafter"/>
</dbReference>
<dbReference type="PROSITE" id="PS51186">
    <property type="entry name" value="GNAT"/>
    <property type="match status" value="1"/>
</dbReference>
<dbReference type="EC" id="2.3.1.-" evidence="5"/>
<keyword evidence="2 5" id="KW-0012">Acyltransferase</keyword>
<evidence type="ECO:0000259" key="4">
    <source>
        <dbReference type="PROSITE" id="PS51186"/>
    </source>
</evidence>
<gene>
    <name evidence="5" type="ORF">MJB10_13145</name>
</gene>
<dbReference type="Gene3D" id="3.40.630.30">
    <property type="match status" value="1"/>
</dbReference>
<protein>
    <submittedName>
        <fullName evidence="5">GNAT family N-acetyltransferase</fullName>
        <ecNumber evidence="5">2.3.1.-</ecNumber>
    </submittedName>
</protein>
<evidence type="ECO:0000313" key="6">
    <source>
        <dbReference type="Proteomes" id="UP001304650"/>
    </source>
</evidence>
<evidence type="ECO:0000256" key="2">
    <source>
        <dbReference type="ARBA" id="ARBA00023315"/>
    </source>
</evidence>
<dbReference type="PANTHER" id="PTHR43792:SF8">
    <property type="entry name" value="[RIBOSOMAL PROTEIN US5]-ALANINE N-ACETYLTRANSFERASE"/>
    <property type="match status" value="1"/>
</dbReference>
<dbReference type="Pfam" id="PF13302">
    <property type="entry name" value="Acetyltransf_3"/>
    <property type="match status" value="1"/>
</dbReference>
<keyword evidence="6" id="KW-1185">Reference proteome</keyword>
<evidence type="ECO:0000256" key="3">
    <source>
        <dbReference type="ARBA" id="ARBA00038502"/>
    </source>
</evidence>
<name>A0AA96LJE1_9BACL</name>
<evidence type="ECO:0000256" key="1">
    <source>
        <dbReference type="ARBA" id="ARBA00022679"/>
    </source>
</evidence>
<dbReference type="AlphaFoldDB" id="A0AA96LJE1"/>
<dbReference type="InterPro" id="IPR000182">
    <property type="entry name" value="GNAT_dom"/>
</dbReference>
<dbReference type="InterPro" id="IPR016181">
    <property type="entry name" value="Acyl_CoA_acyltransferase"/>
</dbReference>
<dbReference type="PANTHER" id="PTHR43792">
    <property type="entry name" value="GNAT FAMILY, PUTATIVE (AFU_ORTHOLOGUE AFUA_3G00765)-RELATED-RELATED"/>
    <property type="match status" value="1"/>
</dbReference>
<dbReference type="KEGG" id="proo:MJB10_13145"/>
<reference evidence="5" key="1">
    <citation type="submission" date="2022-02" db="EMBL/GenBank/DDBJ databases">
        <title>Paenibacillus sp. MBLB1832 Whole Genome Shotgun Sequencing.</title>
        <authorList>
            <person name="Hwang C.Y."/>
            <person name="Cho E.-S."/>
            <person name="Seo M.-J."/>
        </authorList>
    </citation>
    <scope>NUCLEOTIDE SEQUENCE</scope>
    <source>
        <strain evidence="5">MBLB1832</strain>
    </source>
</reference>
<keyword evidence="1 5" id="KW-0808">Transferase</keyword>
<dbReference type="InterPro" id="IPR051531">
    <property type="entry name" value="N-acetyltransferase"/>
</dbReference>
<comment type="similarity">
    <text evidence="3">Belongs to the acetyltransferase family. RimJ subfamily.</text>
</comment>
<proteinExistence type="inferred from homology"/>
<feature type="domain" description="N-acetyltransferase" evidence="4">
    <location>
        <begin position="24"/>
        <end position="178"/>
    </location>
</feature>
<accession>A0AA96LJE1</accession>
<dbReference type="RefSeq" id="WP_314795299.1">
    <property type="nucleotide sequence ID" value="NZ_CP130319.1"/>
</dbReference>